<keyword evidence="1" id="KW-0496">Mitochondrion</keyword>
<evidence type="ECO:0000259" key="2">
    <source>
        <dbReference type="PROSITE" id="PS50969"/>
    </source>
</evidence>
<sequence>MTAVARKTLLLDLDNTLVLTTITYNGDVFGDLNFKLLEEDGSYSEYCVVFRHYVQEFIRRCQIFYNVGIFTAAERDYADRILDVLCPDVRLRFYSEDCKEGGHVKDLTALRGIEFDPTSFLLFDDRAPDNTIPHENGMCCPSFMHSEEQEHALQIFADVLCDERFHGVPDIRVPLSKYEQVRQNRMKSQQPNRTW</sequence>
<dbReference type="SMART" id="SM00577">
    <property type="entry name" value="CPDc"/>
    <property type="match status" value="1"/>
</dbReference>
<comment type="subunit">
    <text evidence="1">Component of the TIM23 complex.</text>
</comment>
<keyword evidence="1" id="KW-0813">Transport</keyword>
<dbReference type="Proteomes" id="UP000515908">
    <property type="component" value="Chromosome 06"/>
</dbReference>
<evidence type="ECO:0000256" key="1">
    <source>
        <dbReference type="RuleBase" id="RU365079"/>
    </source>
</evidence>
<evidence type="ECO:0000313" key="3">
    <source>
        <dbReference type="EMBL" id="CAD2216446.1"/>
    </source>
</evidence>
<dbReference type="AlphaFoldDB" id="A0A7G2C9M7"/>
<dbReference type="VEuPathDB" id="TriTrypDB:ADEAN_000390800"/>
<dbReference type="PANTHER" id="PTHR12210">
    <property type="entry name" value="DULLARD PROTEIN PHOSPHATASE"/>
    <property type="match status" value="1"/>
</dbReference>
<feature type="domain" description="FCP1 homology" evidence="2">
    <location>
        <begin position="2"/>
        <end position="163"/>
    </location>
</feature>
<keyword evidence="1" id="KW-0653">Protein transport</keyword>
<keyword evidence="1" id="KW-0809">Transit peptide</keyword>
<dbReference type="InterPro" id="IPR050365">
    <property type="entry name" value="TIM50"/>
</dbReference>
<dbReference type="InterPro" id="IPR023214">
    <property type="entry name" value="HAD_sf"/>
</dbReference>
<keyword evidence="1" id="KW-0811">Translocation</keyword>
<dbReference type="GO" id="GO:0005744">
    <property type="term" value="C:TIM23 mitochondrial import inner membrane translocase complex"/>
    <property type="evidence" value="ECO:0007669"/>
    <property type="project" value="UniProtKB-UniRule"/>
</dbReference>
<comment type="similarity">
    <text evidence="1">Belongs to the TIM50 family.</text>
</comment>
<dbReference type="PROSITE" id="PS50969">
    <property type="entry name" value="FCP1"/>
    <property type="match status" value="1"/>
</dbReference>
<dbReference type="InterPro" id="IPR004274">
    <property type="entry name" value="FCP1_dom"/>
</dbReference>
<dbReference type="EMBL" id="LR877150">
    <property type="protein sequence ID" value="CAD2216446.1"/>
    <property type="molecule type" value="Genomic_DNA"/>
</dbReference>
<protein>
    <recommendedName>
        <fullName evidence="1">Mitochondrial import inner membrane translocase subunit TIM50</fullName>
    </recommendedName>
</protein>
<dbReference type="SUPFAM" id="SSF56784">
    <property type="entry name" value="HAD-like"/>
    <property type="match status" value="1"/>
</dbReference>
<gene>
    <name evidence="3" type="ORF">ADEAN_000390800</name>
</gene>
<dbReference type="InterPro" id="IPR036412">
    <property type="entry name" value="HAD-like_sf"/>
</dbReference>
<dbReference type="GO" id="GO:0015031">
    <property type="term" value="P:protein transport"/>
    <property type="evidence" value="ECO:0007669"/>
    <property type="project" value="UniProtKB-KW"/>
</dbReference>
<proteinExistence type="inferred from homology"/>
<dbReference type="Gene3D" id="3.40.50.1000">
    <property type="entry name" value="HAD superfamily/HAD-like"/>
    <property type="match status" value="1"/>
</dbReference>
<name>A0A7G2C9M7_9TRYP</name>
<reference evidence="3 4" key="1">
    <citation type="submission" date="2020-08" db="EMBL/GenBank/DDBJ databases">
        <authorList>
            <person name="Newling K."/>
            <person name="Davey J."/>
            <person name="Forrester S."/>
        </authorList>
    </citation>
    <scope>NUCLEOTIDE SEQUENCE [LARGE SCALE GENOMIC DNA]</scope>
    <source>
        <strain evidence="4">Crithidia deanei Carvalho (ATCC PRA-265)</strain>
    </source>
</reference>
<keyword evidence="4" id="KW-1185">Reference proteome</keyword>
<organism evidence="3 4">
    <name type="scientific">Angomonas deanei</name>
    <dbReference type="NCBI Taxonomy" id="59799"/>
    <lineage>
        <taxon>Eukaryota</taxon>
        <taxon>Discoba</taxon>
        <taxon>Euglenozoa</taxon>
        <taxon>Kinetoplastea</taxon>
        <taxon>Metakinetoplastina</taxon>
        <taxon>Trypanosomatida</taxon>
        <taxon>Trypanosomatidae</taxon>
        <taxon>Strigomonadinae</taxon>
        <taxon>Angomonas</taxon>
    </lineage>
</organism>
<dbReference type="Pfam" id="PF03031">
    <property type="entry name" value="NIF"/>
    <property type="match status" value="1"/>
</dbReference>
<evidence type="ECO:0000313" key="4">
    <source>
        <dbReference type="Proteomes" id="UP000515908"/>
    </source>
</evidence>
<comment type="subcellular location">
    <subcellularLocation>
        <location evidence="1">Mitochondrion inner membrane</location>
        <topology evidence="1">Single-pass membrane protein</topology>
    </subcellularLocation>
</comment>
<accession>A0A7G2C9M7</accession>
<comment type="function">
    <text evidence="1">Essential component of the TIM23 complex, a complex that mediates the translocation of transit peptide-containing proteins across the mitochondrial inner membrane.</text>
</comment>